<evidence type="ECO:0000256" key="1">
    <source>
        <dbReference type="SAM" id="Phobius"/>
    </source>
</evidence>
<name>A0AAV3UPG0_9EURY</name>
<feature type="transmembrane region" description="Helical" evidence="1">
    <location>
        <begin position="97"/>
        <end position="118"/>
    </location>
</feature>
<dbReference type="Proteomes" id="UP001501729">
    <property type="component" value="Unassembled WGS sequence"/>
</dbReference>
<accession>A0AAV3UPG0</accession>
<feature type="transmembrane region" description="Helical" evidence="1">
    <location>
        <begin position="124"/>
        <end position="143"/>
    </location>
</feature>
<feature type="transmembrane region" description="Helical" evidence="1">
    <location>
        <begin position="69"/>
        <end position="90"/>
    </location>
</feature>
<proteinExistence type="predicted"/>
<gene>
    <name evidence="2" type="ORF">GCM10025751_47520</name>
</gene>
<reference evidence="2 3" key="1">
    <citation type="journal article" date="2019" name="Int. J. Syst. Evol. Microbiol.">
        <title>The Global Catalogue of Microorganisms (GCM) 10K type strain sequencing project: providing services to taxonomists for standard genome sequencing and annotation.</title>
        <authorList>
            <consortium name="The Broad Institute Genomics Platform"/>
            <consortium name="The Broad Institute Genome Sequencing Center for Infectious Disease"/>
            <person name="Wu L."/>
            <person name="Ma J."/>
        </authorList>
    </citation>
    <scope>NUCLEOTIDE SEQUENCE [LARGE SCALE GENOMIC DNA]</scope>
    <source>
        <strain evidence="2 3">JCM 17504</strain>
    </source>
</reference>
<evidence type="ECO:0008006" key="4">
    <source>
        <dbReference type="Google" id="ProtNLM"/>
    </source>
</evidence>
<keyword evidence="3" id="KW-1185">Reference proteome</keyword>
<keyword evidence="1" id="KW-0472">Membrane</keyword>
<keyword evidence="1" id="KW-1133">Transmembrane helix</keyword>
<dbReference type="AlphaFoldDB" id="A0AAV3UPG0"/>
<evidence type="ECO:0000313" key="3">
    <source>
        <dbReference type="Proteomes" id="UP001501729"/>
    </source>
</evidence>
<keyword evidence="1" id="KW-0812">Transmembrane</keyword>
<comment type="caution">
    <text evidence="2">The sequence shown here is derived from an EMBL/GenBank/DDBJ whole genome shotgun (WGS) entry which is preliminary data.</text>
</comment>
<sequence length="159" mass="17076">MGSVMSPVRIPLASNWIRYGMVLLVAVTIVSLSVANPDDIGMESTDGTQSYGPFGIDYGPLGWIESDTWAHGMGYALFTATLAYAFVAPVQPNHRRLALAVCLAIALGVCMELVQAILPYRDASGIEALMNTISACLVAGVWWQLPDTIQFGSNNRVPN</sequence>
<dbReference type="EMBL" id="BAABKX010000019">
    <property type="protein sequence ID" value="GAA5061349.1"/>
    <property type="molecule type" value="Genomic_DNA"/>
</dbReference>
<protein>
    <recommendedName>
        <fullName evidence="4">VanZ like family protein</fullName>
    </recommendedName>
</protein>
<evidence type="ECO:0000313" key="2">
    <source>
        <dbReference type="EMBL" id="GAA5061349.1"/>
    </source>
</evidence>
<dbReference type="NCBIfam" id="NF037970">
    <property type="entry name" value="vanZ_1"/>
    <property type="match status" value="1"/>
</dbReference>
<organism evidence="2 3">
    <name type="scientific">Haladaptatus pallidirubidus</name>
    <dbReference type="NCBI Taxonomy" id="1008152"/>
    <lineage>
        <taxon>Archaea</taxon>
        <taxon>Methanobacteriati</taxon>
        <taxon>Methanobacteriota</taxon>
        <taxon>Stenosarchaea group</taxon>
        <taxon>Halobacteria</taxon>
        <taxon>Halobacteriales</taxon>
        <taxon>Haladaptataceae</taxon>
        <taxon>Haladaptatus</taxon>
    </lineage>
</organism>